<keyword evidence="3" id="KW-1185">Reference proteome</keyword>
<organism evidence="2 3">
    <name type="scientific">Aedoeadaptatus ivorii</name>
    <dbReference type="NCBI Taxonomy" id="54006"/>
    <lineage>
        <taxon>Bacteria</taxon>
        <taxon>Bacillati</taxon>
        <taxon>Bacillota</taxon>
        <taxon>Tissierellia</taxon>
        <taxon>Tissierellales</taxon>
        <taxon>Peptoniphilaceae</taxon>
        <taxon>Aedoeadaptatus</taxon>
    </lineage>
</organism>
<gene>
    <name evidence="2" type="ORF">NCTC13079_01506</name>
</gene>
<dbReference type="GO" id="GO:0032259">
    <property type="term" value="P:methylation"/>
    <property type="evidence" value="ECO:0007669"/>
    <property type="project" value="UniProtKB-KW"/>
</dbReference>
<dbReference type="Pfam" id="PF01966">
    <property type="entry name" value="HD"/>
    <property type="match status" value="1"/>
</dbReference>
<evidence type="ECO:0000313" key="3">
    <source>
        <dbReference type="Proteomes" id="UP000269544"/>
    </source>
</evidence>
<dbReference type="PANTHER" id="PTHR38659">
    <property type="entry name" value="METAL-DEPENDENT PHOSPHOHYDROLASE"/>
    <property type="match status" value="1"/>
</dbReference>
<keyword evidence="2" id="KW-0808">Transferase</keyword>
<dbReference type="AlphaFoldDB" id="A0A448V3G3"/>
<dbReference type="KEGG" id="piv:NCTC13079_01506"/>
<dbReference type="GO" id="GO:0008168">
    <property type="term" value="F:methyltransferase activity"/>
    <property type="evidence" value="ECO:0007669"/>
    <property type="project" value="UniProtKB-KW"/>
</dbReference>
<dbReference type="RefSeq" id="WP_232006473.1">
    <property type="nucleotide sequence ID" value="NZ_LR134523.1"/>
</dbReference>
<reference evidence="2 3" key="1">
    <citation type="submission" date="2018-12" db="EMBL/GenBank/DDBJ databases">
        <authorList>
            <consortium name="Pathogen Informatics"/>
        </authorList>
    </citation>
    <scope>NUCLEOTIDE SEQUENCE [LARGE SCALE GENOMIC DNA]</scope>
    <source>
        <strain evidence="2 3">NCTC13079</strain>
    </source>
</reference>
<dbReference type="SUPFAM" id="SSF109604">
    <property type="entry name" value="HD-domain/PDEase-like"/>
    <property type="match status" value="1"/>
</dbReference>
<feature type="domain" description="HD" evidence="1">
    <location>
        <begin position="20"/>
        <end position="111"/>
    </location>
</feature>
<dbReference type="InterPro" id="IPR006674">
    <property type="entry name" value="HD_domain"/>
</dbReference>
<protein>
    <submittedName>
        <fullName evidence="2">tRNA 2'-O-methylase</fullName>
    </submittedName>
</protein>
<name>A0A448V3G3_9FIRM</name>
<accession>A0A448V3G3</accession>
<dbReference type="EMBL" id="LR134523">
    <property type="protein sequence ID" value="VEJ36302.1"/>
    <property type="molecule type" value="Genomic_DNA"/>
</dbReference>
<evidence type="ECO:0000259" key="1">
    <source>
        <dbReference type="Pfam" id="PF01966"/>
    </source>
</evidence>
<sequence>MNATEAMALVKKYNKDTYHIEHARAVGDVLAHFAETIDPDRIEYWRAVGILHDVDYELHPDRHCIAGEEILRAEGVEEEMIRSAMSHGWAMTGTPHEPENEMDRVLYATDELTGIIFAAKQMRPSRSTLDMNLKSVKKKFKDRKFAAGCDRDLIERGAALLGMEIDALLAMTLAGMQKGEAARAEDTTDI</sequence>
<dbReference type="PANTHER" id="PTHR38659:SF2">
    <property type="entry name" value="HDIG DOMAIN PROTEIN"/>
    <property type="match status" value="1"/>
</dbReference>
<proteinExistence type="predicted"/>
<evidence type="ECO:0000313" key="2">
    <source>
        <dbReference type="EMBL" id="VEJ36302.1"/>
    </source>
</evidence>
<dbReference type="Proteomes" id="UP000269544">
    <property type="component" value="Chromosome"/>
</dbReference>
<keyword evidence="2" id="KW-0489">Methyltransferase</keyword>